<sequence length="447" mass="47193">MKHLLSFVVICNIHLAAGLPRLYYIDSDSASILQKSDVKSQLSARISEGIGVKLTPRANPKDGSGKGSQPAIGHKAPSAVPLLPKQQPKTAPAINNKQTSTISEAQKKSKKASSNPKPGNKKAAKTGSSERSNIGEPGLSGQKDKTRPQPLSKQISKDSLQSTGEQKTRSGSKRQTTQKSLTTAQTNKDKKGSQKGFPSNRDTVGTKTGSISKSAHGRANQGKVSPLNTKGLANDRNAQRSGKREGSDLSKASNKALAQRKRLCRRAGGRQSCTWDIEQGGGGLEAQPHSPSKPDTAPSMMAQMSRAGKDFARANPWTSATFALSASSATLGNAAGVTDQCCNEACAKTASHVLNYCGMTAGVAGAGIAFAGAVVNHQMNQKERAEQAKQVEGLKMKTEGHDAAIEEHGQKIEQANKKFSGELALTKQTLNQVTRRIGVAKLPEDLT</sequence>
<accession>A0A8H3F9H5</accession>
<evidence type="ECO:0000313" key="4">
    <source>
        <dbReference type="Proteomes" id="UP000664169"/>
    </source>
</evidence>
<keyword evidence="4" id="KW-1185">Reference proteome</keyword>
<feature type="compositionally biased region" description="Polar residues" evidence="1">
    <location>
        <begin position="149"/>
        <end position="165"/>
    </location>
</feature>
<keyword evidence="2" id="KW-0732">Signal</keyword>
<feature type="compositionally biased region" description="Polar residues" evidence="1">
    <location>
        <begin position="173"/>
        <end position="186"/>
    </location>
</feature>
<protein>
    <submittedName>
        <fullName evidence="3">Uncharacterized protein</fullName>
    </submittedName>
</protein>
<feature type="compositionally biased region" description="Polar residues" evidence="1">
    <location>
        <begin position="87"/>
        <end position="104"/>
    </location>
</feature>
<reference evidence="3" key="1">
    <citation type="submission" date="2021-03" db="EMBL/GenBank/DDBJ databases">
        <authorList>
            <person name="Tagirdzhanova G."/>
        </authorList>
    </citation>
    <scope>NUCLEOTIDE SEQUENCE</scope>
</reference>
<gene>
    <name evidence="3" type="ORF">GOMPHAMPRED_001073</name>
</gene>
<dbReference type="AlphaFoldDB" id="A0A8H3F9H5"/>
<feature type="compositionally biased region" description="Polar residues" evidence="1">
    <location>
        <begin position="196"/>
        <end position="213"/>
    </location>
</feature>
<organism evidence="3 4">
    <name type="scientific">Gomphillus americanus</name>
    <dbReference type="NCBI Taxonomy" id="1940652"/>
    <lineage>
        <taxon>Eukaryota</taxon>
        <taxon>Fungi</taxon>
        <taxon>Dikarya</taxon>
        <taxon>Ascomycota</taxon>
        <taxon>Pezizomycotina</taxon>
        <taxon>Lecanoromycetes</taxon>
        <taxon>OSLEUM clade</taxon>
        <taxon>Ostropomycetidae</taxon>
        <taxon>Ostropales</taxon>
        <taxon>Graphidaceae</taxon>
        <taxon>Gomphilloideae</taxon>
        <taxon>Gomphillus</taxon>
    </lineage>
</organism>
<proteinExistence type="predicted"/>
<dbReference type="EMBL" id="CAJPDQ010000011">
    <property type="protein sequence ID" value="CAF9916671.1"/>
    <property type="molecule type" value="Genomic_DNA"/>
</dbReference>
<feature type="region of interest" description="Disordered" evidence="1">
    <location>
        <begin position="275"/>
        <end position="300"/>
    </location>
</feature>
<feature type="signal peptide" evidence="2">
    <location>
        <begin position="1"/>
        <end position="18"/>
    </location>
</feature>
<feature type="region of interest" description="Disordered" evidence="1">
    <location>
        <begin position="53"/>
        <end position="254"/>
    </location>
</feature>
<name>A0A8H3F9H5_9LECA</name>
<evidence type="ECO:0000313" key="3">
    <source>
        <dbReference type="EMBL" id="CAF9916671.1"/>
    </source>
</evidence>
<evidence type="ECO:0000256" key="2">
    <source>
        <dbReference type="SAM" id="SignalP"/>
    </source>
</evidence>
<dbReference type="Proteomes" id="UP000664169">
    <property type="component" value="Unassembled WGS sequence"/>
</dbReference>
<feature type="chain" id="PRO_5034790609" evidence="2">
    <location>
        <begin position="19"/>
        <end position="447"/>
    </location>
</feature>
<evidence type="ECO:0000256" key="1">
    <source>
        <dbReference type="SAM" id="MobiDB-lite"/>
    </source>
</evidence>
<comment type="caution">
    <text evidence="3">The sequence shown here is derived from an EMBL/GenBank/DDBJ whole genome shotgun (WGS) entry which is preliminary data.</text>
</comment>